<sequence length="236" mass="26025">MKILITGASGGIGRELLQLIACDHPDASITATCYSNLPVPVPSDTVQWVQVNLTEEDQVKALAEQFDHLDWLINCAGMLHTPHQGPEKSISQFDADFFQHNFQVNTMPTLLLAKHFAPVMKTSQQGIFATISARVGSISDNHLGGWYSYRASKAALNMALKTLSIEWERTHKGVCVAALHPGTTDTALSEPFQRNVPVDKLFSPSQTAAYLLAVINQLTARESGHFWAWDGQKIPW</sequence>
<dbReference type="GO" id="GO:0005737">
    <property type="term" value="C:cytoplasm"/>
    <property type="evidence" value="ECO:0007669"/>
    <property type="project" value="TreeGrafter"/>
</dbReference>
<dbReference type="PANTHER" id="PTHR43544:SF12">
    <property type="entry name" value="NAD(P)-BINDING ROSSMANN-FOLD SUPERFAMILY PROTEIN"/>
    <property type="match status" value="1"/>
</dbReference>
<dbReference type="Gene3D" id="3.40.50.720">
    <property type="entry name" value="NAD(P)-binding Rossmann-like Domain"/>
    <property type="match status" value="1"/>
</dbReference>
<evidence type="ECO:0000313" key="1">
    <source>
        <dbReference type="EMBL" id="MBB1486452.1"/>
    </source>
</evidence>
<dbReference type="PANTHER" id="PTHR43544">
    <property type="entry name" value="SHORT-CHAIN DEHYDROGENASE/REDUCTASE"/>
    <property type="match status" value="1"/>
</dbReference>
<dbReference type="PRINTS" id="PR00081">
    <property type="entry name" value="GDHRDH"/>
</dbReference>
<reference evidence="1 2" key="1">
    <citation type="submission" date="2020-08" db="EMBL/GenBank/DDBJ databases">
        <title>Oceanospirillum sp. nov. isolated from marine sediment.</title>
        <authorList>
            <person name="Ji X."/>
        </authorList>
    </citation>
    <scope>NUCLEOTIDE SEQUENCE [LARGE SCALE GENOMIC DNA]</scope>
    <source>
        <strain evidence="1 2">D5</strain>
    </source>
</reference>
<gene>
    <name evidence="1" type="ORF">H4O21_07500</name>
</gene>
<evidence type="ECO:0000313" key="2">
    <source>
        <dbReference type="Proteomes" id="UP000565262"/>
    </source>
</evidence>
<name>A0A839IPL6_9GAMM</name>
<dbReference type="Proteomes" id="UP000565262">
    <property type="component" value="Unassembled WGS sequence"/>
</dbReference>
<protein>
    <submittedName>
        <fullName evidence="1">SDR family oxidoreductase</fullName>
    </submittedName>
</protein>
<proteinExistence type="predicted"/>
<dbReference type="InterPro" id="IPR051468">
    <property type="entry name" value="Fungal_SecMetab_SDRs"/>
</dbReference>
<dbReference type="SUPFAM" id="SSF51735">
    <property type="entry name" value="NAD(P)-binding Rossmann-fold domains"/>
    <property type="match status" value="1"/>
</dbReference>
<dbReference type="InterPro" id="IPR036291">
    <property type="entry name" value="NAD(P)-bd_dom_sf"/>
</dbReference>
<dbReference type="CDD" id="cd05325">
    <property type="entry name" value="carb_red_sniffer_like_SDR_c"/>
    <property type="match status" value="1"/>
</dbReference>
<dbReference type="AlphaFoldDB" id="A0A839IPL6"/>
<dbReference type="Pfam" id="PF00106">
    <property type="entry name" value="adh_short"/>
    <property type="match status" value="1"/>
</dbReference>
<organism evidence="1 2">
    <name type="scientific">Oceanospirillum sediminis</name>
    <dbReference type="NCBI Taxonomy" id="2760088"/>
    <lineage>
        <taxon>Bacteria</taxon>
        <taxon>Pseudomonadati</taxon>
        <taxon>Pseudomonadota</taxon>
        <taxon>Gammaproteobacteria</taxon>
        <taxon>Oceanospirillales</taxon>
        <taxon>Oceanospirillaceae</taxon>
        <taxon>Oceanospirillum</taxon>
    </lineage>
</organism>
<dbReference type="NCBIfam" id="NF006532">
    <property type="entry name" value="PRK09009.1"/>
    <property type="match status" value="1"/>
</dbReference>
<dbReference type="GO" id="GO:0016491">
    <property type="term" value="F:oxidoreductase activity"/>
    <property type="evidence" value="ECO:0007669"/>
    <property type="project" value="TreeGrafter"/>
</dbReference>
<accession>A0A839IPL6</accession>
<dbReference type="InterPro" id="IPR002347">
    <property type="entry name" value="SDR_fam"/>
</dbReference>
<dbReference type="EMBL" id="JACJFM010000007">
    <property type="protein sequence ID" value="MBB1486452.1"/>
    <property type="molecule type" value="Genomic_DNA"/>
</dbReference>
<keyword evidence="2" id="KW-1185">Reference proteome</keyword>
<comment type="caution">
    <text evidence="1">The sequence shown here is derived from an EMBL/GenBank/DDBJ whole genome shotgun (WGS) entry which is preliminary data.</text>
</comment>